<dbReference type="GO" id="GO:0004331">
    <property type="term" value="F:fructose-2,6-bisphosphate 2-phosphatase activity"/>
    <property type="evidence" value="ECO:0007669"/>
    <property type="project" value="TreeGrafter"/>
</dbReference>
<feature type="binding site" evidence="3">
    <location>
        <position position="117"/>
    </location>
    <ligand>
        <name>substrate</name>
    </ligand>
</feature>
<keyword evidence="1" id="KW-0378">Hydrolase</keyword>
<accession>C0BWV0</accession>
<gene>
    <name evidence="4" type="ORF">CLOHYLEM_04284</name>
</gene>
<feature type="active site" description="Proton donor/acceptor" evidence="2">
    <location>
        <position position="141"/>
    </location>
</feature>
<reference evidence="4" key="2">
    <citation type="submission" date="2013-06" db="EMBL/GenBank/DDBJ databases">
        <title>Draft genome sequence of Clostridium hylemonae (DSM 15053).</title>
        <authorList>
            <person name="Sudarsanam P."/>
            <person name="Ley R."/>
            <person name="Guruge J."/>
            <person name="Turnbaugh P.J."/>
            <person name="Mahowald M."/>
            <person name="Liep D."/>
            <person name="Gordon J."/>
        </authorList>
    </citation>
    <scope>NUCLEOTIDE SEQUENCE</scope>
    <source>
        <strain evidence="4">DSM 15053</strain>
    </source>
</reference>
<dbReference type="CDD" id="cd07067">
    <property type="entry name" value="HP_PGM_like"/>
    <property type="match status" value="1"/>
</dbReference>
<dbReference type="GO" id="GO:0005829">
    <property type="term" value="C:cytosol"/>
    <property type="evidence" value="ECO:0007669"/>
    <property type="project" value="TreeGrafter"/>
</dbReference>
<reference evidence="4" key="1">
    <citation type="submission" date="2009-02" db="EMBL/GenBank/DDBJ databases">
        <authorList>
            <person name="Fulton L."/>
            <person name="Clifton S."/>
            <person name="Fulton B."/>
            <person name="Xu J."/>
            <person name="Minx P."/>
            <person name="Pepin K.H."/>
            <person name="Johnson M."/>
            <person name="Bhonagiri V."/>
            <person name="Nash W.E."/>
            <person name="Mardis E.R."/>
            <person name="Wilson R.K."/>
        </authorList>
    </citation>
    <scope>NUCLEOTIDE SEQUENCE [LARGE SCALE GENOMIC DNA]</scope>
    <source>
        <strain evidence="4">DSM 15053</strain>
    </source>
</reference>
<organism evidence="4 5">
    <name type="scientific">[Clostridium] hylemonae DSM 15053</name>
    <dbReference type="NCBI Taxonomy" id="553973"/>
    <lineage>
        <taxon>Bacteria</taxon>
        <taxon>Bacillati</taxon>
        <taxon>Bacillota</taxon>
        <taxon>Clostridia</taxon>
        <taxon>Lachnospirales</taxon>
        <taxon>Lachnospiraceae</taxon>
    </lineage>
</organism>
<evidence type="ECO:0000256" key="2">
    <source>
        <dbReference type="PIRSR" id="PIRSR613078-1"/>
    </source>
</evidence>
<dbReference type="GO" id="GO:0045820">
    <property type="term" value="P:negative regulation of glycolytic process"/>
    <property type="evidence" value="ECO:0007669"/>
    <property type="project" value="TreeGrafter"/>
</dbReference>
<dbReference type="AlphaFoldDB" id="C0BWV0"/>
<protein>
    <submittedName>
        <fullName evidence="4">Phosphoglycerate mutase family protein</fullName>
    </submittedName>
</protein>
<dbReference type="EMBL" id="ABYI02000007">
    <property type="protein sequence ID" value="EEG75548.1"/>
    <property type="molecule type" value="Genomic_DNA"/>
</dbReference>
<evidence type="ECO:0000256" key="3">
    <source>
        <dbReference type="PIRSR" id="PIRSR613078-2"/>
    </source>
</evidence>
<dbReference type="Proteomes" id="UP000004893">
    <property type="component" value="Unassembled WGS sequence"/>
</dbReference>
<dbReference type="SUPFAM" id="SSF53254">
    <property type="entry name" value="Phosphoglycerate mutase-like"/>
    <property type="match status" value="1"/>
</dbReference>
<feature type="binding site" evidence="3">
    <location>
        <begin position="67"/>
        <end position="74"/>
    </location>
    <ligand>
        <name>substrate</name>
    </ligand>
</feature>
<dbReference type="GO" id="GO:0043456">
    <property type="term" value="P:regulation of pentose-phosphate shunt"/>
    <property type="evidence" value="ECO:0007669"/>
    <property type="project" value="TreeGrafter"/>
</dbReference>
<name>C0BWV0_9FIRM</name>
<feature type="active site" description="Tele-phosphohistidine intermediate" evidence="2">
    <location>
        <position position="68"/>
    </location>
</feature>
<dbReference type="Pfam" id="PF00300">
    <property type="entry name" value="His_Phos_1"/>
    <property type="match status" value="1"/>
</dbReference>
<dbReference type="STRING" id="553973.CLOHYLEM_04284"/>
<dbReference type="Gene3D" id="3.40.50.1240">
    <property type="entry name" value="Phosphoglycerate mutase-like"/>
    <property type="match status" value="1"/>
</dbReference>
<keyword evidence="5" id="KW-1185">Reference proteome</keyword>
<dbReference type="HOGENOM" id="CLU_033323_9_5_9"/>
<proteinExistence type="predicted"/>
<dbReference type="InterPro" id="IPR051695">
    <property type="entry name" value="Phosphoglycerate_Mutase"/>
</dbReference>
<dbReference type="PANTHER" id="PTHR46517">
    <property type="entry name" value="FRUCTOSE-2,6-BISPHOSPHATASE TIGAR"/>
    <property type="match status" value="1"/>
</dbReference>
<dbReference type="InterPro" id="IPR029033">
    <property type="entry name" value="His_PPase_superfam"/>
</dbReference>
<dbReference type="eggNOG" id="COG0406">
    <property type="taxonomic scope" value="Bacteria"/>
</dbReference>
<dbReference type="SMART" id="SM00855">
    <property type="entry name" value="PGAM"/>
    <property type="match status" value="1"/>
</dbReference>
<evidence type="ECO:0000256" key="1">
    <source>
        <dbReference type="ARBA" id="ARBA00022801"/>
    </source>
</evidence>
<evidence type="ECO:0000313" key="5">
    <source>
        <dbReference type="Proteomes" id="UP000004893"/>
    </source>
</evidence>
<dbReference type="InterPro" id="IPR013078">
    <property type="entry name" value="His_Pase_superF_clade-1"/>
</dbReference>
<dbReference type="PANTHER" id="PTHR46517:SF1">
    <property type="entry name" value="FRUCTOSE-2,6-BISPHOSPHATASE TIGAR"/>
    <property type="match status" value="1"/>
</dbReference>
<sequence>MMPAALGRRVCVPAGTMRIIALLFVIFYEKQQEMCYTIKVALSGRSVCFSPVRAHRRRQIMKIYFVRHGETDWNKARRIQGQVDIPLNEFGRHLAEETAKGLAEVPFDICYTSPLDRAVETARIILGDRAVPVIKDARIKEMAFGEYEGKCCSKKGWELPREFQRFFDDPEHYIVPDAGEGFADVKKRTGEFLEELFQRQDLKDASVLVTTHGAALAGILNNIKGRPLCDYWGVGVHKNCAVTEVEVSDSGARIIAENVVYYNDEVAPWEE</sequence>
<evidence type="ECO:0000313" key="4">
    <source>
        <dbReference type="EMBL" id="EEG75548.1"/>
    </source>
</evidence>
<comment type="caution">
    <text evidence="4">The sequence shown here is derived from an EMBL/GenBank/DDBJ whole genome shotgun (WGS) entry which is preliminary data.</text>
</comment>